<protein>
    <submittedName>
        <fullName evidence="1">DgyrCDS7775</fullName>
    </submittedName>
</protein>
<sequence length="859" mass="98388">MFPFVNIVTMDFERSDIPKLSDSIEDESESSNETSRLEVLLREKENDKRREINWEKRLSNLNLEREIDKLLISEQYKNDRELHSINSKIVVVGDEKSGKTSLIKSLSSLEKGFTMKKVDGCNQEELSVMKVEEIATGNVYWLSFSESSCGSINGEKDIEKYLRKSHAIILTYLNDNEKQLKSIKQYWIKLIQGFETKKPFIIISLYDIDKPFKRQLIKFENNKILYMKCDLDDKAQMGAVCRVQSQDNDNIALFKGKSMFSFTCAETTPLKGNAYNFDLPSKTYKYIADANDILPNEAHRYSMNEHQAARTIIYTKSTDEYADNEYHDCIRELVFNTDYVKRSVFAVLDNYECSVNNKELKIIRGEDFQFSASLNFTHISPEFTCTTEGIGSSSIDLSIDYYDNSTERSLKGKITANVVLKDIGLNGLKASCAFKYDHLENFKTEEIEHIENLPAPEGMPVAVIYKQPKFFFNDDKEKVVCKISVSYEYGPDNVKADLHPILEDRVLCTYSAIFSTKNRTIWRINGNEVSGTDGDILNITSITRPADISCEPCVEYFNGEINCTISGIFQLLDNSTPPVIKPPSGRNFPSNIAVFDDQTKPFRFYCHAYPSSPLVIHSSSFGPNGNLIADQNSIVPGQNHRYRMETDEYFTRIIEYNASSIAAYDDNIYHDCTVRHNETHRAVVVVLSNMECPETFVKGVEDTQFNLTYKIDFTHIEPLVKCNANTLGTVKYDKKIISNDPTKPMKTTLIATLIFYFPRKFGTYANCSFVYDRSENMYLSEAIHIQGFEPADAYFDSQLPLWAYEEDKQRASCHTKMEIQYGPSDIKITANPLDPNILSCDYDARADRFLYANWHVSII</sequence>
<dbReference type="AlphaFoldDB" id="A0A7I8VUB4"/>
<name>A0A7I8VUB4_9ANNE</name>
<evidence type="ECO:0000313" key="1">
    <source>
        <dbReference type="EMBL" id="CAD5119135.1"/>
    </source>
</evidence>
<accession>A0A7I8VUB4</accession>
<dbReference type="InterPro" id="IPR027417">
    <property type="entry name" value="P-loop_NTPase"/>
</dbReference>
<keyword evidence="2" id="KW-1185">Reference proteome</keyword>
<dbReference type="EMBL" id="CAJFCJ010000009">
    <property type="protein sequence ID" value="CAD5119135.1"/>
    <property type="molecule type" value="Genomic_DNA"/>
</dbReference>
<dbReference type="Proteomes" id="UP000549394">
    <property type="component" value="Unassembled WGS sequence"/>
</dbReference>
<reference evidence="1 2" key="1">
    <citation type="submission" date="2020-08" db="EMBL/GenBank/DDBJ databases">
        <authorList>
            <person name="Hejnol A."/>
        </authorList>
    </citation>
    <scope>NUCLEOTIDE SEQUENCE [LARGE SCALE GENOMIC DNA]</scope>
</reference>
<evidence type="ECO:0000313" key="2">
    <source>
        <dbReference type="Proteomes" id="UP000549394"/>
    </source>
</evidence>
<organism evidence="1 2">
    <name type="scientific">Dimorphilus gyrociliatus</name>
    <dbReference type="NCBI Taxonomy" id="2664684"/>
    <lineage>
        <taxon>Eukaryota</taxon>
        <taxon>Metazoa</taxon>
        <taxon>Spiralia</taxon>
        <taxon>Lophotrochozoa</taxon>
        <taxon>Annelida</taxon>
        <taxon>Polychaeta</taxon>
        <taxon>Polychaeta incertae sedis</taxon>
        <taxon>Dinophilidae</taxon>
        <taxon>Dimorphilus</taxon>
    </lineage>
</organism>
<dbReference type="SUPFAM" id="SSF52540">
    <property type="entry name" value="P-loop containing nucleoside triphosphate hydrolases"/>
    <property type="match status" value="1"/>
</dbReference>
<dbReference type="Pfam" id="PF08477">
    <property type="entry name" value="Roc"/>
    <property type="match status" value="1"/>
</dbReference>
<dbReference type="Gene3D" id="3.40.50.300">
    <property type="entry name" value="P-loop containing nucleotide triphosphate hydrolases"/>
    <property type="match status" value="1"/>
</dbReference>
<comment type="caution">
    <text evidence="1">The sequence shown here is derived from an EMBL/GenBank/DDBJ whole genome shotgun (WGS) entry which is preliminary data.</text>
</comment>
<proteinExistence type="predicted"/>
<gene>
    <name evidence="1" type="ORF">DGYR_LOCUS7420</name>
</gene>